<organism evidence="2 3">
    <name type="scientific">Pseudoteredinibacter isoporae</name>
    <dbReference type="NCBI Taxonomy" id="570281"/>
    <lineage>
        <taxon>Bacteria</taxon>
        <taxon>Pseudomonadati</taxon>
        <taxon>Pseudomonadota</taxon>
        <taxon>Gammaproteobacteria</taxon>
        <taxon>Cellvibrionales</taxon>
        <taxon>Cellvibrionaceae</taxon>
        <taxon>Pseudoteredinibacter</taxon>
    </lineage>
</organism>
<sequence length="311" mass="34281">MKKNSLLKAVAFLLLVLLSMWYMSTALEGGLLAFKQYVGSLSVVNVSLALLLSMLMCQIKAEVNIELLGNSNEKDSSHSQLSLAYSLAQIIRYLPGKVLGVLTQSFYLTGKASSVAIWRANVLQFLLTNANSLPVLLFIFLCFWDGGLLYFLIPILGSVTFFYLVHSNLMVSILKKVPMFRKWAIKASSIVDLSGVGAKKIWLLLNIEWLLFFAAFVFLIGVDSWQKAIALSALYSSASILAALVVIAPSGLFAREALFLWLGTIAGLDATELLSLGIVTRIFFTLCDLLFFGLRACISYVLKGEKYEQGE</sequence>
<evidence type="ECO:0000256" key="1">
    <source>
        <dbReference type="SAM" id="Phobius"/>
    </source>
</evidence>
<accession>A0A7X0MWH0</accession>
<keyword evidence="3" id="KW-1185">Reference proteome</keyword>
<gene>
    <name evidence="2" type="ORF">HNR48_002991</name>
</gene>
<protein>
    <recommendedName>
        <fullName evidence="4">Lysylphosphatidylglycerol synthase TM region</fullName>
    </recommendedName>
</protein>
<feature type="transmembrane region" description="Helical" evidence="1">
    <location>
        <begin position="228"/>
        <end position="246"/>
    </location>
</feature>
<feature type="transmembrane region" description="Helical" evidence="1">
    <location>
        <begin position="36"/>
        <end position="57"/>
    </location>
</feature>
<dbReference type="RefSeq" id="WP_166845379.1">
    <property type="nucleotide sequence ID" value="NZ_JAAONY010000002.1"/>
</dbReference>
<feature type="transmembrane region" description="Helical" evidence="1">
    <location>
        <begin position="147"/>
        <end position="165"/>
    </location>
</feature>
<proteinExistence type="predicted"/>
<dbReference type="InParanoid" id="A0A7X0MWH0"/>
<feature type="transmembrane region" description="Helical" evidence="1">
    <location>
        <begin position="258"/>
        <end position="276"/>
    </location>
</feature>
<feature type="transmembrane region" description="Helical" evidence="1">
    <location>
        <begin position="201"/>
        <end position="222"/>
    </location>
</feature>
<evidence type="ECO:0000313" key="3">
    <source>
        <dbReference type="Proteomes" id="UP000528457"/>
    </source>
</evidence>
<dbReference type="Proteomes" id="UP000528457">
    <property type="component" value="Unassembled WGS sequence"/>
</dbReference>
<dbReference type="AlphaFoldDB" id="A0A7X0MWH0"/>
<feature type="transmembrane region" description="Helical" evidence="1">
    <location>
        <begin position="122"/>
        <end position="141"/>
    </location>
</feature>
<reference evidence="2 3" key="1">
    <citation type="submission" date="2020-08" db="EMBL/GenBank/DDBJ databases">
        <title>Genomic Encyclopedia of Type Strains, Phase IV (KMG-IV): sequencing the most valuable type-strain genomes for metagenomic binning, comparative biology and taxonomic classification.</title>
        <authorList>
            <person name="Goeker M."/>
        </authorList>
    </citation>
    <scope>NUCLEOTIDE SEQUENCE [LARGE SCALE GENOMIC DNA]</scope>
    <source>
        <strain evidence="2 3">DSM 22368</strain>
    </source>
</reference>
<name>A0A7X0MWH0_9GAMM</name>
<dbReference type="EMBL" id="JACHHT010000002">
    <property type="protein sequence ID" value="MBB6522706.1"/>
    <property type="molecule type" value="Genomic_DNA"/>
</dbReference>
<keyword evidence="1" id="KW-0472">Membrane</keyword>
<comment type="caution">
    <text evidence="2">The sequence shown here is derived from an EMBL/GenBank/DDBJ whole genome shotgun (WGS) entry which is preliminary data.</text>
</comment>
<keyword evidence="1" id="KW-0812">Transmembrane</keyword>
<evidence type="ECO:0000313" key="2">
    <source>
        <dbReference type="EMBL" id="MBB6522706.1"/>
    </source>
</evidence>
<evidence type="ECO:0008006" key="4">
    <source>
        <dbReference type="Google" id="ProtNLM"/>
    </source>
</evidence>
<keyword evidence="1" id="KW-1133">Transmembrane helix</keyword>